<dbReference type="AlphaFoldDB" id="A0A679IK22"/>
<dbReference type="Pfam" id="PF03466">
    <property type="entry name" value="LysR_substrate"/>
    <property type="match status" value="1"/>
</dbReference>
<gene>
    <name evidence="6" type="ORF">EsVE80_04840</name>
</gene>
<accession>A0A679IK22</accession>
<reference evidence="6 7" key="1">
    <citation type="submission" date="2020-02" db="EMBL/GenBank/DDBJ databases">
        <title>Characterization of vanA genotype vancomycin-resistant Enterococcus saigonensis VE80.</title>
        <authorList>
            <person name="Harada T."/>
            <person name="Motooka D."/>
            <person name="Nakamura S."/>
            <person name="Yamamoto Y."/>
            <person name="Kawahara R."/>
            <person name="Kawatsu K."/>
        </authorList>
    </citation>
    <scope>NUCLEOTIDE SEQUENCE [LARGE SCALE GENOMIC DNA]</scope>
    <source>
        <strain evidence="6 7">VE80</strain>
    </source>
</reference>
<dbReference type="InterPro" id="IPR036388">
    <property type="entry name" value="WH-like_DNA-bd_sf"/>
</dbReference>
<dbReference type="SUPFAM" id="SSF53850">
    <property type="entry name" value="Periplasmic binding protein-like II"/>
    <property type="match status" value="1"/>
</dbReference>
<protein>
    <submittedName>
        <fullName evidence="6">LysR family transcriptional regulator</fullName>
    </submittedName>
</protein>
<dbReference type="Gene3D" id="1.10.10.10">
    <property type="entry name" value="Winged helix-like DNA-binding domain superfamily/Winged helix DNA-binding domain"/>
    <property type="match status" value="1"/>
</dbReference>
<dbReference type="Gene3D" id="3.40.190.10">
    <property type="entry name" value="Periplasmic binding protein-like II"/>
    <property type="match status" value="2"/>
</dbReference>
<feature type="domain" description="HTH lysR-type" evidence="5">
    <location>
        <begin position="1"/>
        <end position="58"/>
    </location>
</feature>
<dbReference type="InterPro" id="IPR050950">
    <property type="entry name" value="HTH-type_LysR_regulators"/>
</dbReference>
<dbReference type="InterPro" id="IPR036390">
    <property type="entry name" value="WH_DNA-bd_sf"/>
</dbReference>
<keyword evidence="4" id="KW-0804">Transcription</keyword>
<evidence type="ECO:0000259" key="5">
    <source>
        <dbReference type="PROSITE" id="PS50931"/>
    </source>
</evidence>
<evidence type="ECO:0000256" key="2">
    <source>
        <dbReference type="ARBA" id="ARBA00023015"/>
    </source>
</evidence>
<dbReference type="InterPro" id="IPR000847">
    <property type="entry name" value="LysR_HTH_N"/>
</dbReference>
<dbReference type="KEGG" id="esg:EsVE80_04840"/>
<dbReference type="EMBL" id="AP022822">
    <property type="protein sequence ID" value="BCA84961.1"/>
    <property type="molecule type" value="Genomic_DNA"/>
</dbReference>
<evidence type="ECO:0000256" key="3">
    <source>
        <dbReference type="ARBA" id="ARBA00023125"/>
    </source>
</evidence>
<proteinExistence type="inferred from homology"/>
<organism evidence="6 7">
    <name type="scientific">Enterococcus saigonensis</name>
    <dbReference type="NCBI Taxonomy" id="1805431"/>
    <lineage>
        <taxon>Bacteria</taxon>
        <taxon>Bacillati</taxon>
        <taxon>Bacillota</taxon>
        <taxon>Bacilli</taxon>
        <taxon>Lactobacillales</taxon>
        <taxon>Enterococcaceae</taxon>
        <taxon>Enterococcus</taxon>
    </lineage>
</organism>
<dbReference type="InterPro" id="IPR005119">
    <property type="entry name" value="LysR_subst-bd"/>
</dbReference>
<keyword evidence="3" id="KW-0238">DNA-binding</keyword>
<evidence type="ECO:0000256" key="1">
    <source>
        <dbReference type="ARBA" id="ARBA00009437"/>
    </source>
</evidence>
<dbReference type="Proteomes" id="UP000502998">
    <property type="component" value="Chromosome"/>
</dbReference>
<evidence type="ECO:0000313" key="6">
    <source>
        <dbReference type="EMBL" id="BCA84961.1"/>
    </source>
</evidence>
<keyword evidence="2" id="KW-0805">Transcription regulation</keyword>
<dbReference type="RefSeq" id="WP_173102331.1">
    <property type="nucleotide sequence ID" value="NZ_AP022822.1"/>
</dbReference>
<comment type="similarity">
    <text evidence="1">Belongs to the LysR transcriptional regulatory family.</text>
</comment>
<dbReference type="PANTHER" id="PTHR30419">
    <property type="entry name" value="HTH-TYPE TRANSCRIPTIONAL REGULATOR YBHD"/>
    <property type="match status" value="1"/>
</dbReference>
<evidence type="ECO:0000313" key="7">
    <source>
        <dbReference type="Proteomes" id="UP000502998"/>
    </source>
</evidence>
<dbReference type="GO" id="GO:0003700">
    <property type="term" value="F:DNA-binding transcription factor activity"/>
    <property type="evidence" value="ECO:0007669"/>
    <property type="project" value="InterPro"/>
</dbReference>
<dbReference type="SUPFAM" id="SSF46785">
    <property type="entry name" value="Winged helix' DNA-binding domain"/>
    <property type="match status" value="1"/>
</dbReference>
<sequence>MNIRDLEYFQRLALEKNYSKVADFYHVSQPTITYAIKRLETELNVNLVNRNQAHKNITLTNAGRQFLLHVNSILRELRIAKQEMTHFSAKKLPLGLPPIIGNYYFPKLSSKLLQTDILPHLVIQREGSENLLRQIKLGRLDVGLIGSLDTITTDILQSEVLTKKKFKIVVAPTHPLATKKNIAFADLAKENFLLLSEQYVHHRAFTRLIQASNTDPKVIYQSDDLAILKGMIKSGIGIGFLAELAISSDDNLIAIDLADANQPQFLISLLYRNNSISTPIIAELLTLIRQIVVEDENKKLNNLR</sequence>
<evidence type="ECO:0000256" key="4">
    <source>
        <dbReference type="ARBA" id="ARBA00023163"/>
    </source>
</evidence>
<keyword evidence="7" id="KW-1185">Reference proteome</keyword>
<dbReference type="GO" id="GO:0003677">
    <property type="term" value="F:DNA binding"/>
    <property type="evidence" value="ECO:0007669"/>
    <property type="project" value="UniProtKB-KW"/>
</dbReference>
<name>A0A679IK22_9ENTE</name>
<dbReference type="GO" id="GO:0005829">
    <property type="term" value="C:cytosol"/>
    <property type="evidence" value="ECO:0007669"/>
    <property type="project" value="TreeGrafter"/>
</dbReference>
<dbReference type="Pfam" id="PF00126">
    <property type="entry name" value="HTH_1"/>
    <property type="match status" value="1"/>
</dbReference>
<dbReference type="PROSITE" id="PS50931">
    <property type="entry name" value="HTH_LYSR"/>
    <property type="match status" value="1"/>
</dbReference>